<comment type="similarity">
    <text evidence="2">Belongs to the HAD-like hydrolase superfamily. NagD family.</text>
</comment>
<keyword evidence="3" id="KW-0479">Metal-binding</keyword>
<evidence type="ECO:0000256" key="2">
    <source>
        <dbReference type="ARBA" id="ARBA00006696"/>
    </source>
</evidence>
<evidence type="ECO:0000313" key="6">
    <source>
        <dbReference type="EMBL" id="SER38266.1"/>
    </source>
</evidence>
<dbReference type="GO" id="GO:0016791">
    <property type="term" value="F:phosphatase activity"/>
    <property type="evidence" value="ECO:0007669"/>
    <property type="project" value="TreeGrafter"/>
</dbReference>
<dbReference type="SUPFAM" id="SSF56784">
    <property type="entry name" value="HAD-like"/>
    <property type="match status" value="1"/>
</dbReference>
<dbReference type="InterPro" id="IPR023214">
    <property type="entry name" value="HAD_sf"/>
</dbReference>
<evidence type="ECO:0000256" key="4">
    <source>
        <dbReference type="ARBA" id="ARBA00022801"/>
    </source>
</evidence>
<dbReference type="SFLD" id="SFLDS00003">
    <property type="entry name" value="Haloacid_Dehalogenase"/>
    <property type="match status" value="1"/>
</dbReference>
<dbReference type="RefSeq" id="WP_089747658.1">
    <property type="nucleotide sequence ID" value="NZ_FOGF01000044.1"/>
</dbReference>
<keyword evidence="5" id="KW-0460">Magnesium</keyword>
<dbReference type="SFLD" id="SFLDG01139">
    <property type="entry name" value="C2.A:_Pyridoxal_Phosphate_Phos"/>
    <property type="match status" value="1"/>
</dbReference>
<dbReference type="STRING" id="137733.SAMN05421767_1448"/>
<keyword evidence="4" id="KW-0378">Hydrolase</keyword>
<dbReference type="InterPro" id="IPR036412">
    <property type="entry name" value="HAD-like_sf"/>
</dbReference>
<dbReference type="EMBL" id="FOGF01000044">
    <property type="protein sequence ID" value="SER38266.1"/>
    <property type="molecule type" value="Genomic_DNA"/>
</dbReference>
<proteinExistence type="inferred from homology"/>
<dbReference type="InterPro" id="IPR006357">
    <property type="entry name" value="HAD-SF_hydro_IIA"/>
</dbReference>
<evidence type="ECO:0000256" key="5">
    <source>
        <dbReference type="ARBA" id="ARBA00022842"/>
    </source>
</evidence>
<dbReference type="PANTHER" id="PTHR19288">
    <property type="entry name" value="4-NITROPHENYLPHOSPHATASE-RELATED"/>
    <property type="match status" value="1"/>
</dbReference>
<dbReference type="Gene3D" id="3.40.50.1000">
    <property type="entry name" value="HAD superfamily/HAD-like"/>
    <property type="match status" value="2"/>
</dbReference>
<organism evidence="6 7">
    <name type="scientific">Granulicatella balaenopterae</name>
    <dbReference type="NCBI Taxonomy" id="137733"/>
    <lineage>
        <taxon>Bacteria</taxon>
        <taxon>Bacillati</taxon>
        <taxon>Bacillota</taxon>
        <taxon>Bacilli</taxon>
        <taxon>Lactobacillales</taxon>
        <taxon>Carnobacteriaceae</taxon>
        <taxon>Granulicatella</taxon>
    </lineage>
</organism>
<evidence type="ECO:0000313" key="7">
    <source>
        <dbReference type="Proteomes" id="UP000198556"/>
    </source>
</evidence>
<comment type="cofactor">
    <cofactor evidence="1">
        <name>Mg(2+)</name>
        <dbReference type="ChEBI" id="CHEBI:18420"/>
    </cofactor>
</comment>
<dbReference type="NCBIfam" id="TIGR01457">
    <property type="entry name" value="HAD-SF-IIA-hyp2"/>
    <property type="match status" value="1"/>
</dbReference>
<accession>A0A1H9NQN5</accession>
<reference evidence="6 7" key="1">
    <citation type="submission" date="2016-10" db="EMBL/GenBank/DDBJ databases">
        <authorList>
            <person name="de Groot N.N."/>
        </authorList>
    </citation>
    <scope>NUCLEOTIDE SEQUENCE [LARGE SCALE GENOMIC DNA]</scope>
    <source>
        <strain evidence="6 7">DSM 15827</strain>
    </source>
</reference>
<dbReference type="OrthoDB" id="9810449at2"/>
<evidence type="ECO:0000256" key="1">
    <source>
        <dbReference type="ARBA" id="ARBA00001946"/>
    </source>
</evidence>
<keyword evidence="7" id="KW-1185">Reference proteome</keyword>
<dbReference type="Pfam" id="PF13242">
    <property type="entry name" value="Hydrolase_like"/>
    <property type="match status" value="1"/>
</dbReference>
<protein>
    <submittedName>
        <fullName evidence="6">4-nitrophenyl phosphatase</fullName>
    </submittedName>
</protein>
<evidence type="ECO:0000256" key="3">
    <source>
        <dbReference type="ARBA" id="ARBA00022723"/>
    </source>
</evidence>
<dbReference type="Proteomes" id="UP000198556">
    <property type="component" value="Unassembled WGS sequence"/>
</dbReference>
<dbReference type="CDD" id="cd07530">
    <property type="entry name" value="HAD_Pase_UmpH-like"/>
    <property type="match status" value="1"/>
</dbReference>
<dbReference type="GO" id="GO:0046872">
    <property type="term" value="F:metal ion binding"/>
    <property type="evidence" value="ECO:0007669"/>
    <property type="project" value="UniProtKB-KW"/>
</dbReference>
<dbReference type="AlphaFoldDB" id="A0A1H9NQN5"/>
<dbReference type="PANTHER" id="PTHR19288:SF46">
    <property type="entry name" value="HALOACID DEHALOGENASE-LIKE HYDROLASE DOMAIN-CONTAINING PROTEIN 2"/>
    <property type="match status" value="1"/>
</dbReference>
<sequence length="266" mass="29245">MKQEYKAYFIDLDGTMYMGKNRIPSAEAFIKRLQKKDIPFLFVTNNATKTTQQVADKLHNHYDTTVEANQVYTSAVASVDYLLEHHPGAKIFLLGSESLRGQLVEAGFTLVDNNPDVVLQSLDINLDYQKLEKATLAIRNGAAFVVTNIDSNIPNEKGLCPGSGATTAFLRCSTGQEPVIIGKPSSVIMEGAIHHLNEQLKAAGKQALTKEEIVMVGDNYTTDIMAGVNVSMDTLMVLTGFSSREDLVTVEAQPTHIVEDLTHWEL</sequence>
<gene>
    <name evidence="6" type="ORF">SAMN05421767_1448</name>
</gene>
<dbReference type="NCBIfam" id="TIGR01460">
    <property type="entry name" value="HAD-SF-IIA"/>
    <property type="match status" value="1"/>
</dbReference>
<dbReference type="InterPro" id="IPR006354">
    <property type="entry name" value="HAD-SF_hydro_IIA_hyp1"/>
</dbReference>
<name>A0A1H9NQN5_9LACT</name>
<dbReference type="GO" id="GO:0005737">
    <property type="term" value="C:cytoplasm"/>
    <property type="evidence" value="ECO:0007669"/>
    <property type="project" value="TreeGrafter"/>
</dbReference>
<dbReference type="Pfam" id="PF13344">
    <property type="entry name" value="Hydrolase_6"/>
    <property type="match status" value="1"/>
</dbReference>